<organism evidence="2 3">
    <name type="scientific">Flavobacterium limnosediminis JC2902</name>
    <dbReference type="NCBI Taxonomy" id="1341181"/>
    <lineage>
        <taxon>Bacteria</taxon>
        <taxon>Pseudomonadati</taxon>
        <taxon>Bacteroidota</taxon>
        <taxon>Flavobacteriia</taxon>
        <taxon>Flavobacteriales</taxon>
        <taxon>Flavobacteriaceae</taxon>
        <taxon>Flavobacterium</taxon>
    </lineage>
</organism>
<gene>
    <name evidence="2" type="ORF">FLJC2902T_30270</name>
</gene>
<dbReference type="PATRIC" id="fig|1341181.4.peg.2976"/>
<evidence type="ECO:0000313" key="3">
    <source>
        <dbReference type="Proteomes" id="UP000018004"/>
    </source>
</evidence>
<dbReference type="Proteomes" id="UP000018004">
    <property type="component" value="Unassembled WGS sequence"/>
</dbReference>
<keyword evidence="3" id="KW-1185">Reference proteome</keyword>
<evidence type="ECO:0000313" key="2">
    <source>
        <dbReference type="EMBL" id="ESU25833.1"/>
    </source>
</evidence>
<feature type="signal peptide" evidence="1">
    <location>
        <begin position="1"/>
        <end position="22"/>
    </location>
</feature>
<evidence type="ECO:0008006" key="4">
    <source>
        <dbReference type="Google" id="ProtNLM"/>
    </source>
</evidence>
<protein>
    <recommendedName>
        <fullName evidence="4">CARDB domain-containing protein</fullName>
    </recommendedName>
</protein>
<reference evidence="2 3" key="1">
    <citation type="submission" date="2013-08" db="EMBL/GenBank/DDBJ databases">
        <title>Flavobacterium limnosediminis JC2902 genome sequencing.</title>
        <authorList>
            <person name="Lee K."/>
            <person name="Yi H."/>
            <person name="Park S."/>
            <person name="Chun J."/>
        </authorList>
    </citation>
    <scope>NUCLEOTIDE SEQUENCE [LARGE SCALE GENOMIC DNA]</scope>
    <source>
        <strain evidence="2 3">JC2902</strain>
    </source>
</reference>
<dbReference type="Gene3D" id="2.60.40.10">
    <property type="entry name" value="Immunoglobulins"/>
    <property type="match status" value="1"/>
</dbReference>
<feature type="chain" id="PRO_5004750534" description="CARDB domain-containing protein" evidence="1">
    <location>
        <begin position="23"/>
        <end position="599"/>
    </location>
</feature>
<dbReference type="RefSeq" id="WP_023580563.1">
    <property type="nucleotide sequence ID" value="NZ_AVGG01000023.1"/>
</dbReference>
<proteinExistence type="predicted"/>
<dbReference type="Pfam" id="PF13585">
    <property type="entry name" value="CHU_C"/>
    <property type="match status" value="1"/>
</dbReference>
<accession>V6SGJ7</accession>
<name>V6SGJ7_9FLAO</name>
<dbReference type="EMBL" id="AVGG01000023">
    <property type="protein sequence ID" value="ESU25833.1"/>
    <property type="molecule type" value="Genomic_DNA"/>
</dbReference>
<evidence type="ECO:0000256" key="1">
    <source>
        <dbReference type="SAM" id="SignalP"/>
    </source>
</evidence>
<dbReference type="InterPro" id="IPR026341">
    <property type="entry name" value="T9SS_type_B"/>
</dbReference>
<keyword evidence="1" id="KW-0732">Signal</keyword>
<dbReference type="NCBIfam" id="TIGR04131">
    <property type="entry name" value="Bac_Flav_CTERM"/>
    <property type="match status" value="1"/>
</dbReference>
<dbReference type="eggNOG" id="COG5184">
    <property type="taxonomic scope" value="Bacteria"/>
</dbReference>
<comment type="caution">
    <text evidence="2">The sequence shown here is derived from an EMBL/GenBank/DDBJ whole genome shotgun (WGS) entry which is preliminary data.</text>
</comment>
<dbReference type="AlphaFoldDB" id="V6SGJ7"/>
<dbReference type="STRING" id="1341181.FLJC2902T_30270"/>
<sequence length="599" mass="65968">MRIKLLCFYSVLFCLFSGISFGQDIALYNQFFGRYDFTFFGNTLNPDENTYMYPNYMLTSSSADLNLVSGDVIEKAYLYWAGSGTGDFDVKLNGIDLTAQRTFTTTQTSSGYTFFSAFYDVTPIVTAQGNGTYTLSDLDLNALIPTYYLNATNFAGWAIIVVYKNNTLPLNVLNIYDGLENLSPPTPGTIDYLHITLSNLNVIDNQDAKIGFLAWEGDRNIAVSESLSINGNVLGNPPLNPSNNAFNGTSTIIGSSTLYNMDLDIYNIQNNIQIGDTSAEIQLTSGQDFVMINSIVTKLNSQLPDATVTIDQTGVECNSRNVAVNYTVSNINATDFLPAGTTITIYADGIIVGTNQTQNDIQIGDSETFYQFVTIPSGISLNFTIEIIVDQPGLVTELLENNNNATMTATLAVGPTPNPLDDLVSCNRGYTEGLFDFSAYENTVTSDPNSTVTFHESQVEANAGVNPIADPSNYMAATTPKQIFVRINGPECFTTTSFFLTVKPCPPIVYNAVSANGDGMNDTFHIEGLRDVFVNYELYIYNRWGREIWKGNNNTPEWDGYVKDGIGNTQAPDGTYFYILYLNDPDYPKPLNGYLYLNH</sequence>
<dbReference type="InterPro" id="IPR013783">
    <property type="entry name" value="Ig-like_fold"/>
</dbReference>
<dbReference type="eggNOG" id="COG1572">
    <property type="taxonomic scope" value="Bacteria"/>
</dbReference>